<dbReference type="EMBL" id="CP034465">
    <property type="protein sequence ID" value="AZP04974.1"/>
    <property type="molecule type" value="Genomic_DNA"/>
</dbReference>
<dbReference type="SUPFAM" id="SSF81296">
    <property type="entry name" value="E set domains"/>
    <property type="match status" value="1"/>
</dbReference>
<dbReference type="SMART" id="SM00642">
    <property type="entry name" value="Aamy"/>
    <property type="match status" value="1"/>
</dbReference>
<accession>A0A3S9HCA3</accession>
<dbReference type="NCBIfam" id="TIGR02104">
    <property type="entry name" value="pulA_typeI"/>
    <property type="match status" value="1"/>
</dbReference>
<dbReference type="Proteomes" id="UP000273326">
    <property type="component" value="Chromosome"/>
</dbReference>
<dbReference type="Pfam" id="PF00128">
    <property type="entry name" value="Alpha-amylase"/>
    <property type="match status" value="1"/>
</dbReference>
<keyword evidence="3" id="KW-0326">Glycosidase</keyword>
<dbReference type="OrthoDB" id="9761875at2"/>
<dbReference type="KEGG" id="jeh:EJN90_10155"/>
<dbReference type="Gene3D" id="2.60.40.10">
    <property type="entry name" value="Immunoglobulins"/>
    <property type="match status" value="1"/>
</dbReference>
<proteinExistence type="inferred from homology"/>
<dbReference type="CDD" id="cd11341">
    <property type="entry name" value="AmyAc_Pullulanase_LD-like"/>
    <property type="match status" value="1"/>
</dbReference>
<sequence>MDKKVRHYTGQAGAAYDISMKEIYDEKTETMKITANFDELFAYNGKLGVHYSPEATLFRVWAPVAVNVELVLYDSCYGKRKRRIPMQEIAKGTFEIEVEKDLDGFAYKYAINFPDGSLIETVDPYSTAVTVNGERSVVVDLESTNPDNWMGRMEPFSAPTDAIIYEAHIRDYTISKDSGVKEKAKFLGMIEEGTKSPNGKATGIDYLKELGITHLQILPMYDFQTVDEENQFASYNWGYDPQNYNVPEGSYATNPFEPKTRIREMKQMIQGLHDAGIRVIMDVVYNHVYEPIDHPFENTAPGYFFRKNPDGSMSNGTGVGNDTASERKMVRKYIVDSVKYWAEEYHLDGFRFDLMGIHDVETMVEVRKVLDEIDPSMIVIGEGWELNTNLPAEQKATSKNANKLERIGHFNDALRTAIKGRDLDGGHDTGFITGKSFMEQWIAINQQGGAYYPQDVATFTEPNQIVQYVEAHDNFTLYDKLVLNMPSDDEKTRARRHLLATSIAMLSQGITFIHAGQEFLRTKEGVENSYRSSDEINLMDWMRRDEKEFAVEYVKGLIALRKSEPLFRMQSSDDILRRMSVLKADYYQVIWQLEDETKSYYVFFNANGNPIEFEVEEADYEVLVHDDCVTLENPEIWKKTAKIVVEGFSTTVIRMNK</sequence>
<comment type="similarity">
    <text evidence="1">Belongs to the glycosyl hydrolase 13 family.</text>
</comment>
<protein>
    <submittedName>
        <fullName evidence="3">Type I pullulanase</fullName>
        <ecNumber evidence="3">3.2.1.41</ecNumber>
    </submittedName>
</protein>
<dbReference type="GO" id="GO:0051060">
    <property type="term" value="F:pullulanase activity"/>
    <property type="evidence" value="ECO:0007669"/>
    <property type="project" value="UniProtKB-EC"/>
</dbReference>
<dbReference type="Gene3D" id="3.20.20.80">
    <property type="entry name" value="Glycosidases"/>
    <property type="match status" value="1"/>
</dbReference>
<gene>
    <name evidence="3" type="primary">pulA</name>
    <name evidence="3" type="ORF">EJN90_10155</name>
</gene>
<dbReference type="InterPro" id="IPR017853">
    <property type="entry name" value="GH"/>
</dbReference>
<dbReference type="GO" id="GO:0005975">
    <property type="term" value="P:carbohydrate metabolic process"/>
    <property type="evidence" value="ECO:0007669"/>
    <property type="project" value="InterPro"/>
</dbReference>
<dbReference type="AlphaFoldDB" id="A0A3S9HCA3"/>
<evidence type="ECO:0000313" key="4">
    <source>
        <dbReference type="Proteomes" id="UP000273326"/>
    </source>
</evidence>
<dbReference type="InterPro" id="IPR013780">
    <property type="entry name" value="Glyco_hydro_b"/>
</dbReference>
<keyword evidence="4" id="KW-1185">Reference proteome</keyword>
<dbReference type="SMR" id="A0A3S9HCA3"/>
<keyword evidence="3" id="KW-0378">Hydrolase</keyword>
<dbReference type="EC" id="3.2.1.41" evidence="3"/>
<dbReference type="InterPro" id="IPR011840">
    <property type="entry name" value="PulA_typeI"/>
</dbReference>
<dbReference type="InterPro" id="IPR004193">
    <property type="entry name" value="Glyco_hydro_13_N"/>
</dbReference>
<dbReference type="Pfam" id="PF02922">
    <property type="entry name" value="CBM_48"/>
    <property type="match status" value="1"/>
</dbReference>
<dbReference type="InterPro" id="IPR013783">
    <property type="entry name" value="Ig-like_fold"/>
</dbReference>
<feature type="domain" description="Glycosyl hydrolase family 13 catalytic" evidence="2">
    <location>
        <begin position="166"/>
        <end position="561"/>
    </location>
</feature>
<evidence type="ECO:0000313" key="3">
    <source>
        <dbReference type="EMBL" id="AZP04974.1"/>
    </source>
</evidence>
<dbReference type="InterPro" id="IPR006047">
    <property type="entry name" value="GH13_cat_dom"/>
</dbReference>
<dbReference type="PANTHER" id="PTHR43002">
    <property type="entry name" value="GLYCOGEN DEBRANCHING ENZYME"/>
    <property type="match status" value="1"/>
</dbReference>
<name>A0A3S9HCA3_9LACT</name>
<dbReference type="InterPro" id="IPR014756">
    <property type="entry name" value="Ig_E-set"/>
</dbReference>
<dbReference type="SUPFAM" id="SSF51445">
    <property type="entry name" value="(Trans)glycosidases"/>
    <property type="match status" value="1"/>
</dbReference>
<dbReference type="CDD" id="cd02860">
    <property type="entry name" value="E_set_Pullulanase"/>
    <property type="match status" value="1"/>
</dbReference>
<evidence type="ECO:0000259" key="2">
    <source>
        <dbReference type="SMART" id="SM00642"/>
    </source>
</evidence>
<evidence type="ECO:0000256" key="1">
    <source>
        <dbReference type="ARBA" id="ARBA00008061"/>
    </source>
</evidence>
<dbReference type="Gene3D" id="2.60.40.1180">
    <property type="entry name" value="Golgi alpha-mannosidase II"/>
    <property type="match status" value="1"/>
</dbReference>
<reference evidence="4" key="1">
    <citation type="submission" date="2018-12" db="EMBL/GenBank/DDBJ databases">
        <title>Complete genome sequencing of Jeotgalibaca sp. H21T32.</title>
        <authorList>
            <person name="Bae J.-W."/>
            <person name="Lee S.-Y."/>
        </authorList>
    </citation>
    <scope>NUCLEOTIDE SEQUENCE [LARGE SCALE GENOMIC DNA]</scope>
    <source>
        <strain evidence="4">H21T32</strain>
    </source>
</reference>
<dbReference type="RefSeq" id="WP_126110900.1">
    <property type="nucleotide sequence ID" value="NZ_CP034465.1"/>
</dbReference>
<organism evidence="3 4">
    <name type="scientific">Jeotgalibaca ciconiae</name>
    <dbReference type="NCBI Taxonomy" id="2496265"/>
    <lineage>
        <taxon>Bacteria</taxon>
        <taxon>Bacillati</taxon>
        <taxon>Bacillota</taxon>
        <taxon>Bacilli</taxon>
        <taxon>Lactobacillales</taxon>
        <taxon>Carnobacteriaceae</taxon>
        <taxon>Jeotgalibaca</taxon>
    </lineage>
</organism>